<dbReference type="SUPFAM" id="SSF53649">
    <property type="entry name" value="Alkaline phosphatase-like"/>
    <property type="match status" value="1"/>
</dbReference>
<dbReference type="Gene3D" id="3.40.720.10">
    <property type="entry name" value="Alkaline Phosphatase, subunit A"/>
    <property type="match status" value="1"/>
</dbReference>
<sequence>MAPAPSVQYSALPASSSLSFPLRPLDATRPSSNLEHSTSTGETTGDETEYEEHAASSGRRALLGGKEEDLEALDEEDEELERELRLTGPKRRGCSEHLPPFSLRTLAFSALFVTSLVLLTALFHPSAFVPSPYSSPSWYSGASLAPGVFDSSAATLAANPLPSGAKLNDIPFAHVGSSKDKSGKTPTWAGGDWGGKEIEKGLVGGEGRRWNGTHWWEPTVLLVSLDGVRADYLERGLTPHLLDISRKGVRAEYLEPSFPSLTFPNHWSLLTGLYPSAHGIVANDFWDPQLEREFDYRVPSKSWGKEWWGGEPVWATAVKNKLRSAVLMWPGPPKMASGIAPTYFYPFIDQSPYEAKVDRVAKWLDMDHSHRPQLITAYAPEVDQAGHRAGPSSATVEQTLADVDNFVRLLFAEVDRRNLSEVVDVVVVSDHGMADTSMERLIFLDDVLGAEELAAIEHNEGWPAAGLRFKPGTDEAALLERLQNAASKPGSGFKCYTEETMPERWHFTGHERIAPVYCVPDVGWAITNHHELDVVMHGEYSVKGNHGYDNADPSMHAIFVAHGPFASRLKTTSRFARRGGSGGAIPSDPATTVLPGFANTEVYELVAELLHVPVEGRARTNGTEGFWDEYLVPFDDGNAA</sequence>
<dbReference type="GO" id="GO:0017111">
    <property type="term" value="F:ribonucleoside triphosphate phosphatase activity"/>
    <property type="evidence" value="ECO:0007669"/>
    <property type="project" value="TreeGrafter"/>
</dbReference>
<organism evidence="2 3">
    <name type="scientific">Rhodotorula diobovata</name>
    <dbReference type="NCBI Taxonomy" id="5288"/>
    <lineage>
        <taxon>Eukaryota</taxon>
        <taxon>Fungi</taxon>
        <taxon>Dikarya</taxon>
        <taxon>Basidiomycota</taxon>
        <taxon>Pucciniomycotina</taxon>
        <taxon>Microbotryomycetes</taxon>
        <taxon>Sporidiobolales</taxon>
        <taxon>Sporidiobolaceae</taxon>
        <taxon>Rhodotorula</taxon>
    </lineage>
</organism>
<dbReference type="Pfam" id="PF01663">
    <property type="entry name" value="Phosphodiest"/>
    <property type="match status" value="1"/>
</dbReference>
<reference evidence="2 3" key="1">
    <citation type="submission" date="2019-03" db="EMBL/GenBank/DDBJ databases">
        <title>Rhodosporidium diobovatum UCD-FST 08-225 genome sequencing, assembly, and annotation.</title>
        <authorList>
            <person name="Fakankun I.U."/>
            <person name="Fristensky B."/>
            <person name="Levin D.B."/>
        </authorList>
    </citation>
    <scope>NUCLEOTIDE SEQUENCE [LARGE SCALE GENOMIC DNA]</scope>
    <source>
        <strain evidence="2 3">UCD-FST 08-225</strain>
    </source>
</reference>
<comment type="caution">
    <text evidence="2">The sequence shown here is derived from an EMBL/GenBank/DDBJ whole genome shotgun (WGS) entry which is preliminary data.</text>
</comment>
<name>A0A5C5G2F0_9BASI</name>
<dbReference type="GO" id="GO:0047429">
    <property type="term" value="F:nucleoside triphosphate diphosphatase activity"/>
    <property type="evidence" value="ECO:0007669"/>
    <property type="project" value="TreeGrafter"/>
</dbReference>
<proteinExistence type="predicted"/>
<dbReference type="InterPro" id="IPR002591">
    <property type="entry name" value="Phosphodiest/P_Trfase"/>
</dbReference>
<feature type="compositionally biased region" description="Acidic residues" evidence="1">
    <location>
        <begin position="68"/>
        <end position="77"/>
    </location>
</feature>
<dbReference type="FunFam" id="3.30.1360.180:FF:000003">
    <property type="entry name" value="Type I phosphodiesterase/nucleotide pyrophosphatase family protein"/>
    <property type="match status" value="1"/>
</dbReference>
<dbReference type="GO" id="GO:0009141">
    <property type="term" value="P:nucleoside triphosphate metabolic process"/>
    <property type="evidence" value="ECO:0007669"/>
    <property type="project" value="TreeGrafter"/>
</dbReference>
<accession>A0A5C5G2F0</accession>
<dbReference type="Proteomes" id="UP000311382">
    <property type="component" value="Unassembled WGS sequence"/>
</dbReference>
<dbReference type="Gene3D" id="3.30.1360.180">
    <property type="match status" value="1"/>
</dbReference>
<evidence type="ECO:0000256" key="1">
    <source>
        <dbReference type="SAM" id="MobiDB-lite"/>
    </source>
</evidence>
<feature type="compositionally biased region" description="Low complexity" evidence="1">
    <location>
        <begin position="10"/>
        <end position="25"/>
    </location>
</feature>
<dbReference type="CDD" id="cd16018">
    <property type="entry name" value="Enpp"/>
    <property type="match status" value="1"/>
</dbReference>
<dbReference type="EMBL" id="SOZI01000013">
    <property type="protein sequence ID" value="TNY23267.1"/>
    <property type="molecule type" value="Genomic_DNA"/>
</dbReference>
<gene>
    <name evidence="2" type="ORF">DMC30DRAFT_360398</name>
</gene>
<dbReference type="PANTHER" id="PTHR10151:SF120">
    <property type="entry name" value="BIS(5'-ADENOSYL)-TRIPHOSPHATASE"/>
    <property type="match status" value="1"/>
</dbReference>
<dbReference type="InterPro" id="IPR017850">
    <property type="entry name" value="Alkaline_phosphatase_core_sf"/>
</dbReference>
<evidence type="ECO:0000313" key="3">
    <source>
        <dbReference type="Proteomes" id="UP000311382"/>
    </source>
</evidence>
<evidence type="ECO:0000313" key="2">
    <source>
        <dbReference type="EMBL" id="TNY23267.1"/>
    </source>
</evidence>
<dbReference type="OrthoDB" id="415411at2759"/>
<dbReference type="AlphaFoldDB" id="A0A5C5G2F0"/>
<feature type="region of interest" description="Disordered" evidence="1">
    <location>
        <begin position="1"/>
        <end position="77"/>
    </location>
</feature>
<keyword evidence="3" id="KW-1185">Reference proteome</keyword>
<dbReference type="PANTHER" id="PTHR10151">
    <property type="entry name" value="ECTONUCLEOTIDE PYROPHOSPHATASE/PHOSPHODIESTERASE"/>
    <property type="match status" value="1"/>
</dbReference>
<dbReference type="STRING" id="5288.A0A5C5G2F0"/>
<protein>
    <submittedName>
        <fullName evidence="2">Alkaline-phosphatase-like protein</fullName>
    </submittedName>
</protein>